<evidence type="ECO:0000256" key="1">
    <source>
        <dbReference type="SAM" id="Coils"/>
    </source>
</evidence>
<accession>A0ABQ0A8Y8</accession>
<organism evidence="2 3">
    <name type="scientific">Sessilibacter corallicola</name>
    <dbReference type="NCBI Taxonomy" id="2904075"/>
    <lineage>
        <taxon>Bacteria</taxon>
        <taxon>Pseudomonadati</taxon>
        <taxon>Pseudomonadota</taxon>
        <taxon>Gammaproteobacteria</taxon>
        <taxon>Cellvibrionales</taxon>
        <taxon>Cellvibrionaceae</taxon>
        <taxon>Sessilibacter</taxon>
    </lineage>
</organism>
<sequence length="208" mass="23353">MLGYLFGGYVTTKEVNRLAAENGELNLNLESANSTIEQLRQQVANLRLGSEIDQRANDDVRVEVVSLKDKIAALEADISFYRGIMAPKDNVRGLTIGQVNFIATGVPRHYQYRMVVQQLATNHKLISGSLSVTVVGRQGDEARQIPLKEISEQINDERIKLRFKYFQNVEGELVLPEGFEPERIELIAKSSSTGQSVEKKFGWLVQET</sequence>
<dbReference type="InterPro" id="IPR046703">
    <property type="entry name" value="DUF6776"/>
</dbReference>
<feature type="coiled-coil region" evidence="1">
    <location>
        <begin position="15"/>
        <end position="77"/>
    </location>
</feature>
<keyword evidence="1" id="KW-0175">Coiled coil</keyword>
<evidence type="ECO:0000313" key="3">
    <source>
        <dbReference type="Proteomes" id="UP001465153"/>
    </source>
</evidence>
<comment type="caution">
    <text evidence="2">The sequence shown here is derived from an EMBL/GenBank/DDBJ whole genome shotgun (WGS) entry which is preliminary data.</text>
</comment>
<dbReference type="Proteomes" id="UP001465153">
    <property type="component" value="Unassembled WGS sequence"/>
</dbReference>
<protein>
    <submittedName>
        <fullName evidence="2">Uncharacterized protein</fullName>
    </submittedName>
</protein>
<name>A0ABQ0A8Y8_9GAMM</name>
<evidence type="ECO:0000313" key="2">
    <source>
        <dbReference type="EMBL" id="GAA6168112.1"/>
    </source>
</evidence>
<keyword evidence="3" id="KW-1185">Reference proteome</keyword>
<dbReference type="Pfam" id="PF20567">
    <property type="entry name" value="DUF6776"/>
    <property type="match status" value="1"/>
</dbReference>
<proteinExistence type="predicted"/>
<gene>
    <name evidence="2" type="ORF">NBRC116591_19230</name>
</gene>
<reference evidence="2 3" key="1">
    <citation type="submission" date="2024-04" db="EMBL/GenBank/DDBJ databases">
        <title>Draft genome sequence of Sessilibacter corallicola NBRC 116591.</title>
        <authorList>
            <person name="Miyakawa T."/>
            <person name="Kusuya Y."/>
            <person name="Miura T."/>
        </authorList>
    </citation>
    <scope>NUCLEOTIDE SEQUENCE [LARGE SCALE GENOMIC DNA]</scope>
    <source>
        <strain evidence="2 3">KU-00831-HH</strain>
    </source>
</reference>
<dbReference type="EMBL" id="BAABWN010000005">
    <property type="protein sequence ID" value="GAA6168112.1"/>
    <property type="molecule type" value="Genomic_DNA"/>
</dbReference>